<dbReference type="AlphaFoldDB" id="A0A1F7YLG7"/>
<feature type="compositionally biased region" description="Polar residues" evidence="1">
    <location>
        <begin position="60"/>
        <end position="85"/>
    </location>
</feature>
<reference evidence="2 3" key="1">
    <citation type="journal article" date="2016" name="Nat. Commun.">
        <title>Thousands of microbial genomes shed light on interconnected biogeochemical processes in an aquifer system.</title>
        <authorList>
            <person name="Anantharaman K."/>
            <person name="Brown C.T."/>
            <person name="Hug L.A."/>
            <person name="Sharon I."/>
            <person name="Castelle C.J."/>
            <person name="Probst A.J."/>
            <person name="Thomas B.C."/>
            <person name="Singh A."/>
            <person name="Wilkins M.J."/>
            <person name="Karaoz U."/>
            <person name="Brodie E.L."/>
            <person name="Williams K.H."/>
            <person name="Hubbard S.S."/>
            <person name="Banfield J.F."/>
        </authorList>
    </citation>
    <scope>NUCLEOTIDE SEQUENCE [LARGE SCALE GENOMIC DNA]</scope>
</reference>
<proteinExistence type="predicted"/>
<accession>A0A1F7YLG7</accession>
<dbReference type="EMBL" id="MGGL01000004">
    <property type="protein sequence ID" value="OGM27365.1"/>
    <property type="molecule type" value="Genomic_DNA"/>
</dbReference>
<organism evidence="2 3">
    <name type="scientific">Candidatus Woesebacteria bacterium RIFCSPHIGHO2_01_FULL_40_22</name>
    <dbReference type="NCBI Taxonomy" id="1802499"/>
    <lineage>
        <taxon>Bacteria</taxon>
        <taxon>Candidatus Woeseibacteriota</taxon>
    </lineage>
</organism>
<evidence type="ECO:0000256" key="1">
    <source>
        <dbReference type="SAM" id="MobiDB-lite"/>
    </source>
</evidence>
<comment type="caution">
    <text evidence="2">The sequence shown here is derived from an EMBL/GenBank/DDBJ whole genome shotgun (WGS) entry which is preliminary data.</text>
</comment>
<name>A0A1F7YLG7_9BACT</name>
<feature type="region of interest" description="Disordered" evidence="1">
    <location>
        <begin position="59"/>
        <end position="131"/>
    </location>
</feature>
<feature type="compositionally biased region" description="Low complexity" evidence="1">
    <location>
        <begin position="105"/>
        <end position="122"/>
    </location>
</feature>
<gene>
    <name evidence="2" type="ORF">A2628_01000</name>
</gene>
<protein>
    <submittedName>
        <fullName evidence="2">Uncharacterized protein</fullName>
    </submittedName>
</protein>
<evidence type="ECO:0000313" key="3">
    <source>
        <dbReference type="Proteomes" id="UP000179221"/>
    </source>
</evidence>
<dbReference type="Proteomes" id="UP000179221">
    <property type="component" value="Unassembled WGS sequence"/>
</dbReference>
<sequence>MSTREHNLGKLKEPIKRPMTRREFIRAAFGVAGGLVAAKTGADLLINYVVKKDEVVATGEGQNSDVSGGENMPSSTDVLQGNPANTPIGPSDKLPLGTQVVTDVPPSLTPTTQPSPAQTEAPVPTDYSPIPEVLNDKVQDKVIELKKKGVDIHIKVDDVGDAHMSINMGKNNRLEWGLIKVDTTPEKENNVFITTAKNEPVSFNFESFGVDNGDLVIKDKEGLYGAKGKVLLKFHEGNWVADRLLFLAAGPKPRICDNGLPTGGADNLLTGVLISSTAVGFYDKGGYLHNVNHLGIEDKFGVVGLCKKEASGGGKCRIVKPEVAQAALVEWDRNKIGRQIGLDVFVNRNEETKELADAIKSGENFPELSPDYSLPINTLYEWSPQ</sequence>
<evidence type="ECO:0000313" key="2">
    <source>
        <dbReference type="EMBL" id="OGM27365.1"/>
    </source>
</evidence>